<dbReference type="AlphaFoldDB" id="A0A4V3BLW7"/>
<evidence type="ECO:0000259" key="2">
    <source>
        <dbReference type="Pfam" id="PF00156"/>
    </source>
</evidence>
<feature type="domain" description="Phosphoribosyltransferase" evidence="2">
    <location>
        <begin position="107"/>
        <end position="197"/>
    </location>
</feature>
<dbReference type="SUPFAM" id="SSF53271">
    <property type="entry name" value="PRTase-like"/>
    <property type="match status" value="1"/>
</dbReference>
<dbReference type="CDD" id="cd06223">
    <property type="entry name" value="PRTases_typeI"/>
    <property type="match status" value="1"/>
</dbReference>
<dbReference type="InterPro" id="IPR051910">
    <property type="entry name" value="ComF/GntX_DNA_util-trans"/>
</dbReference>
<keyword evidence="4" id="KW-1185">Reference proteome</keyword>
<reference evidence="3 4" key="1">
    <citation type="submission" date="2019-03" db="EMBL/GenBank/DDBJ databases">
        <title>Genomic Encyclopedia of Type Strains, Phase IV (KMG-IV): sequencing the most valuable type-strain genomes for metagenomic binning, comparative biology and taxonomic classification.</title>
        <authorList>
            <person name="Goeker M."/>
        </authorList>
    </citation>
    <scope>NUCLEOTIDE SEQUENCE [LARGE SCALE GENOMIC DNA]</scope>
    <source>
        <strain evidence="3 4">DSM 12121</strain>
    </source>
</reference>
<name>A0A4V3BLW7_9RHOO</name>
<comment type="caution">
    <text evidence="3">The sequence shown here is derived from an EMBL/GenBank/DDBJ whole genome shotgun (WGS) entry which is preliminary data.</text>
</comment>
<evidence type="ECO:0000256" key="1">
    <source>
        <dbReference type="ARBA" id="ARBA00008007"/>
    </source>
</evidence>
<dbReference type="Pfam" id="PF00156">
    <property type="entry name" value="Pribosyltran"/>
    <property type="match status" value="1"/>
</dbReference>
<evidence type="ECO:0000313" key="3">
    <source>
        <dbReference type="EMBL" id="TDN47572.1"/>
    </source>
</evidence>
<dbReference type="Gene3D" id="3.40.50.2020">
    <property type="match status" value="1"/>
</dbReference>
<dbReference type="EMBL" id="SNVV01000019">
    <property type="protein sequence ID" value="TDN47572.1"/>
    <property type="molecule type" value="Genomic_DNA"/>
</dbReference>
<dbReference type="PANTHER" id="PTHR47505">
    <property type="entry name" value="DNA UTILIZATION PROTEIN YHGH"/>
    <property type="match status" value="1"/>
</dbReference>
<dbReference type="InterPro" id="IPR029057">
    <property type="entry name" value="PRTase-like"/>
</dbReference>
<accession>A0A4V3BLW7</accession>
<dbReference type="Proteomes" id="UP000295129">
    <property type="component" value="Unassembled WGS sequence"/>
</dbReference>
<dbReference type="PANTHER" id="PTHR47505:SF1">
    <property type="entry name" value="DNA UTILIZATION PROTEIN YHGH"/>
    <property type="match status" value="1"/>
</dbReference>
<protein>
    <submittedName>
        <fullName evidence="3">ComF family protein</fullName>
    </submittedName>
</protein>
<gene>
    <name evidence="3" type="ORF">C7389_11982</name>
</gene>
<evidence type="ECO:0000313" key="4">
    <source>
        <dbReference type="Proteomes" id="UP000295129"/>
    </source>
</evidence>
<comment type="similarity">
    <text evidence="1">Belongs to the ComF/GntX family.</text>
</comment>
<proteinExistence type="inferred from homology"/>
<organism evidence="3 4">
    <name type="scientific">Azoarcus indigens</name>
    <dbReference type="NCBI Taxonomy" id="29545"/>
    <lineage>
        <taxon>Bacteria</taxon>
        <taxon>Pseudomonadati</taxon>
        <taxon>Pseudomonadota</taxon>
        <taxon>Betaproteobacteria</taxon>
        <taxon>Rhodocyclales</taxon>
        <taxon>Zoogloeaceae</taxon>
        <taxon>Azoarcus</taxon>
    </lineage>
</organism>
<dbReference type="InterPro" id="IPR000836">
    <property type="entry name" value="PRTase_dom"/>
</dbReference>
<sequence>MCPECAADLPHVRSGRCSVCAQPLPGGGVCGQCLKRPPAFDASQAVFDYRFPLDGLVQGLKYHQRFSLAGFFAEEMVAAMFPREVDLILPMPLHRSRLAERGFNQAVEIARPLARLAGVPLALDGALRLRATPKLEGLSRQERRATLRGAFACGRDLAGARVAVVDDVMTSGATLDELARCLKRSGASRVENLVVARTPPPG</sequence>